<evidence type="ECO:0000313" key="1">
    <source>
        <dbReference type="EMBL" id="KAJ6637807.1"/>
    </source>
</evidence>
<accession>A0A9Q0MTM8</accession>
<dbReference type="AlphaFoldDB" id="A0A9Q0MTM8"/>
<dbReference type="EMBL" id="WJQU01000003">
    <property type="protein sequence ID" value="KAJ6637807.1"/>
    <property type="molecule type" value="Genomic_DNA"/>
</dbReference>
<keyword evidence="2" id="KW-1185">Reference proteome</keyword>
<gene>
    <name evidence="1" type="ORF">Bhyg_10538</name>
</gene>
<reference evidence="1" key="1">
    <citation type="submission" date="2022-07" db="EMBL/GenBank/DDBJ databases">
        <authorList>
            <person name="Trinca V."/>
            <person name="Uliana J.V.C."/>
            <person name="Torres T.T."/>
            <person name="Ward R.J."/>
            <person name="Monesi N."/>
        </authorList>
    </citation>
    <scope>NUCLEOTIDE SEQUENCE</scope>
    <source>
        <strain evidence="1">HSMRA1968</strain>
        <tissue evidence="1">Whole embryos</tissue>
    </source>
</reference>
<dbReference type="OrthoDB" id="8050733at2759"/>
<comment type="caution">
    <text evidence="1">The sequence shown here is derived from an EMBL/GenBank/DDBJ whole genome shotgun (WGS) entry which is preliminary data.</text>
</comment>
<protein>
    <submittedName>
        <fullName evidence="1">Uncharacterized protein</fullName>
    </submittedName>
</protein>
<dbReference type="Proteomes" id="UP001151699">
    <property type="component" value="Chromosome X"/>
</dbReference>
<evidence type="ECO:0000313" key="2">
    <source>
        <dbReference type="Proteomes" id="UP001151699"/>
    </source>
</evidence>
<name>A0A9Q0MTM8_9DIPT</name>
<sequence>MPDNQQFHLIPSKQSVRTLESAMMSRSASDNNEKLNQIKPENIIKQLENGHALVMLKRTRVKGFCVECIKKSGDIAYKKKMTKIITYCPKCPGGNWICASCFDHLHNCEEYLLP</sequence>
<organism evidence="1 2">
    <name type="scientific">Pseudolycoriella hygida</name>
    <dbReference type="NCBI Taxonomy" id="35572"/>
    <lineage>
        <taxon>Eukaryota</taxon>
        <taxon>Metazoa</taxon>
        <taxon>Ecdysozoa</taxon>
        <taxon>Arthropoda</taxon>
        <taxon>Hexapoda</taxon>
        <taxon>Insecta</taxon>
        <taxon>Pterygota</taxon>
        <taxon>Neoptera</taxon>
        <taxon>Endopterygota</taxon>
        <taxon>Diptera</taxon>
        <taxon>Nematocera</taxon>
        <taxon>Sciaroidea</taxon>
        <taxon>Sciaridae</taxon>
        <taxon>Pseudolycoriella</taxon>
    </lineage>
</organism>
<proteinExistence type="predicted"/>